<evidence type="ECO:0000313" key="2">
    <source>
        <dbReference type="Proteomes" id="UP001201812"/>
    </source>
</evidence>
<dbReference type="AlphaFoldDB" id="A0AAD4R0R4"/>
<name>A0AAD4R0R4_9BILA</name>
<dbReference type="Proteomes" id="UP001201812">
    <property type="component" value="Unassembled WGS sequence"/>
</dbReference>
<evidence type="ECO:0000313" key="1">
    <source>
        <dbReference type="EMBL" id="KAI1702405.1"/>
    </source>
</evidence>
<gene>
    <name evidence="1" type="ORF">DdX_15498</name>
</gene>
<keyword evidence="2" id="KW-1185">Reference proteome</keyword>
<comment type="caution">
    <text evidence="1">The sequence shown here is derived from an EMBL/GenBank/DDBJ whole genome shotgun (WGS) entry which is preliminary data.</text>
</comment>
<organism evidence="1 2">
    <name type="scientific">Ditylenchus destructor</name>
    <dbReference type="NCBI Taxonomy" id="166010"/>
    <lineage>
        <taxon>Eukaryota</taxon>
        <taxon>Metazoa</taxon>
        <taxon>Ecdysozoa</taxon>
        <taxon>Nematoda</taxon>
        <taxon>Chromadorea</taxon>
        <taxon>Rhabditida</taxon>
        <taxon>Tylenchina</taxon>
        <taxon>Tylenchomorpha</taxon>
        <taxon>Sphaerularioidea</taxon>
        <taxon>Anguinidae</taxon>
        <taxon>Anguininae</taxon>
        <taxon>Ditylenchus</taxon>
    </lineage>
</organism>
<protein>
    <submittedName>
        <fullName evidence="1">Uncharacterized protein</fullName>
    </submittedName>
</protein>
<proteinExistence type="predicted"/>
<sequence length="129" mass="14063">MVGPAGLNSPLGEGRGIAYVNRTASQGVPSSSRRQSLLIATTTHLRRTFKVTVQVGPNRARSSTLIKSFARSYNLPARGKSAGQFSEKSPSLFLAQPRTLYRRISSENPAPIQPAGYFLFPHLNYSRAT</sequence>
<reference evidence="1" key="1">
    <citation type="submission" date="2022-01" db="EMBL/GenBank/DDBJ databases">
        <title>Genome Sequence Resource for Two Populations of Ditylenchus destructor, the Migratory Endoparasitic Phytonematode.</title>
        <authorList>
            <person name="Zhang H."/>
            <person name="Lin R."/>
            <person name="Xie B."/>
        </authorList>
    </citation>
    <scope>NUCLEOTIDE SEQUENCE</scope>
    <source>
        <strain evidence="1">BazhouSP</strain>
    </source>
</reference>
<accession>A0AAD4R0R4</accession>
<dbReference type="EMBL" id="JAKKPZ010000099">
    <property type="protein sequence ID" value="KAI1702405.1"/>
    <property type="molecule type" value="Genomic_DNA"/>
</dbReference>